<evidence type="ECO:0000313" key="4">
    <source>
        <dbReference type="Proteomes" id="UP000619293"/>
    </source>
</evidence>
<organism evidence="3 4">
    <name type="scientific">Catellatospora chokoriensis</name>
    <dbReference type="NCBI Taxonomy" id="310353"/>
    <lineage>
        <taxon>Bacteria</taxon>
        <taxon>Bacillati</taxon>
        <taxon>Actinomycetota</taxon>
        <taxon>Actinomycetes</taxon>
        <taxon>Micromonosporales</taxon>
        <taxon>Micromonosporaceae</taxon>
        <taxon>Catellatospora</taxon>
    </lineage>
</organism>
<accession>A0A8J3JNG7</accession>
<feature type="compositionally biased region" description="Basic and acidic residues" evidence="1">
    <location>
        <begin position="152"/>
        <end position="167"/>
    </location>
</feature>
<keyword evidence="2" id="KW-0812">Transmembrane</keyword>
<dbReference type="InterPro" id="IPR025680">
    <property type="entry name" value="DddI"/>
</dbReference>
<feature type="transmembrane region" description="Helical" evidence="2">
    <location>
        <begin position="32"/>
        <end position="50"/>
    </location>
</feature>
<feature type="transmembrane region" description="Helical" evidence="2">
    <location>
        <begin position="79"/>
        <end position="99"/>
    </location>
</feature>
<protein>
    <submittedName>
        <fullName evidence="3">Uncharacterized protein</fullName>
    </submittedName>
</protein>
<gene>
    <name evidence="3" type="ORF">Cch02nite_15710</name>
</gene>
<feature type="region of interest" description="Disordered" evidence="1">
    <location>
        <begin position="312"/>
        <end position="331"/>
    </location>
</feature>
<dbReference type="AlphaFoldDB" id="A0A8J3JNG7"/>
<dbReference type="Pfam" id="PF14430">
    <property type="entry name" value="Imm1"/>
    <property type="match status" value="1"/>
</dbReference>
<keyword evidence="2" id="KW-1133">Transmembrane helix</keyword>
<proteinExistence type="predicted"/>
<name>A0A8J3JNG7_9ACTN</name>
<evidence type="ECO:0000313" key="3">
    <source>
        <dbReference type="EMBL" id="GIF88127.1"/>
    </source>
</evidence>
<feature type="region of interest" description="Disordered" evidence="1">
    <location>
        <begin position="149"/>
        <end position="179"/>
    </location>
</feature>
<dbReference type="EMBL" id="BONG01000007">
    <property type="protein sequence ID" value="GIF88127.1"/>
    <property type="molecule type" value="Genomic_DNA"/>
</dbReference>
<keyword evidence="2" id="KW-0472">Membrane</keyword>
<reference evidence="3 4" key="1">
    <citation type="submission" date="2021-01" db="EMBL/GenBank/DDBJ databases">
        <title>Whole genome shotgun sequence of Catellatospora chokoriensis NBRC 107358.</title>
        <authorList>
            <person name="Komaki H."/>
            <person name="Tamura T."/>
        </authorList>
    </citation>
    <scope>NUCLEOTIDE SEQUENCE [LARGE SCALE GENOMIC DNA]</scope>
    <source>
        <strain evidence="3 4">NBRC 107358</strain>
    </source>
</reference>
<keyword evidence="4" id="KW-1185">Reference proteome</keyword>
<evidence type="ECO:0000256" key="1">
    <source>
        <dbReference type="SAM" id="MobiDB-lite"/>
    </source>
</evidence>
<comment type="caution">
    <text evidence="3">The sequence shown here is derived from an EMBL/GenBank/DDBJ whole genome shotgun (WGS) entry which is preliminary data.</text>
</comment>
<sequence length="331" mass="35825">MVLFALFALGYRGVERWLPKDWIMAQLAVGGAWWLAFVGAWFYITWWLDWARARRSRDPRLRAEAARPTLHWKQLFRRYGPVASVLPVFILSVMVMHRLVPVAWGPLAPKAMELAMFLIATGVAWLALDRIEPLPPSRSLARAVENTLDPLTPDRLRPSTRPHDEPRSTATVNAPLGPGEPLPAPAAAPVGFAARLVWHGGRRECAVHTSARLRDQLLHLHLSSVEMQRIVDFVPAVGARVSVALGGEDSLVTILPVAGDPLVVTNEPGGLATAPVGRAEDGTVLFPPASAIPVEVAIDVLDRYFTTGELPGQSAARASGEPLGPTTGSAS</sequence>
<feature type="transmembrane region" description="Helical" evidence="2">
    <location>
        <begin position="111"/>
        <end position="128"/>
    </location>
</feature>
<evidence type="ECO:0000256" key="2">
    <source>
        <dbReference type="SAM" id="Phobius"/>
    </source>
</evidence>
<dbReference type="Proteomes" id="UP000619293">
    <property type="component" value="Unassembled WGS sequence"/>
</dbReference>